<name>X1PVL8_9ZZZZ</name>
<sequence length="222" mass="25175">QIQFGSLVSPQFKDLSQGARPELENLLAAVSLALGIIALTRSSPLGQRIYSQDGQYLVAVRYPGQWNDIREFIQPANPDVLAAYFRYGPDYWSLYDFVCRNISYRRDIREFWQTPSETLRGYGDCEDTSFLLASLLRNFNGAKVALGSFQGWGHAWVVNEGEILESTYTEARHVSDPEHYCPYVYFNDEEVLELWPGALGEVFELGRDEAAKLNLMAGVLEV</sequence>
<protein>
    <recommendedName>
        <fullName evidence="2">Transglutaminase-like domain-containing protein</fullName>
    </recommendedName>
</protein>
<gene>
    <name evidence="1" type="ORF">S12H4_07561</name>
</gene>
<reference evidence="1" key="1">
    <citation type="journal article" date="2014" name="Front. Microbiol.">
        <title>High frequency of phylogenetically diverse reductive dehalogenase-homologous genes in deep subseafloor sedimentary metagenomes.</title>
        <authorList>
            <person name="Kawai M."/>
            <person name="Futagami T."/>
            <person name="Toyoda A."/>
            <person name="Takaki Y."/>
            <person name="Nishi S."/>
            <person name="Hori S."/>
            <person name="Arai W."/>
            <person name="Tsubouchi T."/>
            <person name="Morono Y."/>
            <person name="Uchiyama I."/>
            <person name="Ito T."/>
            <person name="Fujiyama A."/>
            <person name="Inagaki F."/>
            <person name="Takami H."/>
        </authorList>
    </citation>
    <scope>NUCLEOTIDE SEQUENCE</scope>
    <source>
        <strain evidence="1">Expedition CK06-06</strain>
    </source>
</reference>
<dbReference type="SUPFAM" id="SSF54001">
    <property type="entry name" value="Cysteine proteinases"/>
    <property type="match status" value="1"/>
</dbReference>
<dbReference type="Gene3D" id="3.10.620.30">
    <property type="match status" value="1"/>
</dbReference>
<comment type="caution">
    <text evidence="1">The sequence shown here is derived from an EMBL/GenBank/DDBJ whole genome shotgun (WGS) entry which is preliminary data.</text>
</comment>
<dbReference type="EMBL" id="BARW01002805">
    <property type="protein sequence ID" value="GAI60322.1"/>
    <property type="molecule type" value="Genomic_DNA"/>
</dbReference>
<proteinExistence type="predicted"/>
<evidence type="ECO:0000313" key="1">
    <source>
        <dbReference type="EMBL" id="GAI60322.1"/>
    </source>
</evidence>
<evidence type="ECO:0008006" key="2">
    <source>
        <dbReference type="Google" id="ProtNLM"/>
    </source>
</evidence>
<dbReference type="AlphaFoldDB" id="X1PVL8"/>
<accession>X1PVL8</accession>
<feature type="non-terminal residue" evidence="1">
    <location>
        <position position="1"/>
    </location>
</feature>
<organism evidence="1">
    <name type="scientific">marine sediment metagenome</name>
    <dbReference type="NCBI Taxonomy" id="412755"/>
    <lineage>
        <taxon>unclassified sequences</taxon>
        <taxon>metagenomes</taxon>
        <taxon>ecological metagenomes</taxon>
    </lineage>
</organism>
<dbReference type="InterPro" id="IPR038765">
    <property type="entry name" value="Papain-like_cys_pep_sf"/>
</dbReference>